<comment type="function">
    <text evidence="2">Catalyzes the condensation of isopentenyl diphosphate (IPP) with allylic pyrophosphates generating different type of terpenoids.</text>
</comment>
<evidence type="ECO:0000313" key="3">
    <source>
        <dbReference type="EMBL" id="AWT61036.1"/>
    </source>
</evidence>
<feature type="binding site" evidence="2">
    <location>
        <position position="34"/>
    </location>
    <ligand>
        <name>substrate</name>
    </ligand>
</feature>
<feature type="binding site" evidence="2">
    <location>
        <begin position="22"/>
        <end position="25"/>
    </location>
    <ligand>
        <name>substrate</name>
    </ligand>
</feature>
<dbReference type="InterPro" id="IPR036424">
    <property type="entry name" value="UPP_synth-like_sf"/>
</dbReference>
<evidence type="ECO:0000256" key="2">
    <source>
        <dbReference type="HAMAP-Rule" id="MF_01139"/>
    </source>
</evidence>
<feature type="binding site" evidence="2">
    <location>
        <position position="21"/>
    </location>
    <ligand>
        <name>Mg(2+)</name>
        <dbReference type="ChEBI" id="CHEBI:18420"/>
    </ligand>
</feature>
<comment type="cofactor">
    <cofactor evidence="2">
        <name>Mg(2+)</name>
        <dbReference type="ChEBI" id="CHEBI:18420"/>
    </cofactor>
    <text evidence="2">Binds 2 magnesium ions per subunit.</text>
</comment>
<dbReference type="GO" id="GO:0016094">
    <property type="term" value="P:polyprenol biosynthetic process"/>
    <property type="evidence" value="ECO:0007669"/>
    <property type="project" value="TreeGrafter"/>
</dbReference>
<comment type="subunit">
    <text evidence="2">Homodimer.</text>
</comment>
<dbReference type="CDD" id="cd00475">
    <property type="entry name" value="Cis_IPPS"/>
    <property type="match status" value="1"/>
</dbReference>
<dbReference type="Pfam" id="PF01255">
    <property type="entry name" value="Prenyltransf"/>
    <property type="match status" value="1"/>
</dbReference>
<feature type="active site" evidence="2">
    <location>
        <position position="21"/>
    </location>
</feature>
<feature type="binding site" evidence="2">
    <location>
        <begin position="66"/>
        <end position="68"/>
    </location>
    <ligand>
        <name>substrate</name>
    </ligand>
</feature>
<organism evidence="3 4">
    <name type="scientific">Candidatus Moanibacter tarae</name>
    <dbReference type="NCBI Taxonomy" id="2200854"/>
    <lineage>
        <taxon>Bacteria</taxon>
        <taxon>Pseudomonadati</taxon>
        <taxon>Verrucomicrobiota</taxon>
        <taxon>Opitutia</taxon>
        <taxon>Puniceicoccales</taxon>
        <taxon>Puniceicoccales incertae sedis</taxon>
        <taxon>Candidatus Moanibacter</taxon>
    </lineage>
</organism>
<dbReference type="Proteomes" id="UP000247465">
    <property type="component" value="Chromosome"/>
</dbReference>
<evidence type="ECO:0000256" key="1">
    <source>
        <dbReference type="ARBA" id="ARBA00022679"/>
    </source>
</evidence>
<gene>
    <name evidence="3" type="primary">uppS</name>
    <name evidence="3" type="ORF">DF168_02262</name>
</gene>
<feature type="binding site" evidence="2">
    <location>
        <begin position="195"/>
        <end position="197"/>
    </location>
    <ligand>
        <name>substrate</name>
    </ligand>
</feature>
<dbReference type="InterPro" id="IPR018520">
    <property type="entry name" value="UPP_synth-like_CS"/>
</dbReference>
<keyword evidence="2" id="KW-0479">Metal-binding</keyword>
<name>A0A2Z4AIB4_9BACT</name>
<dbReference type="FunFam" id="3.40.1180.10:FF:000001">
    <property type="entry name" value="(2E,6E)-farnesyl-diphosphate-specific ditrans,polycis-undecaprenyl-diphosphate synthase"/>
    <property type="match status" value="1"/>
</dbReference>
<feature type="binding site" evidence="2">
    <location>
        <position position="208"/>
    </location>
    <ligand>
        <name>Mg(2+)</name>
        <dbReference type="ChEBI" id="CHEBI:18420"/>
    </ligand>
</feature>
<dbReference type="GO" id="GO:0000287">
    <property type="term" value="F:magnesium ion binding"/>
    <property type="evidence" value="ECO:0007669"/>
    <property type="project" value="UniProtKB-UniRule"/>
</dbReference>
<reference evidence="3 4" key="1">
    <citation type="submission" date="2018-06" db="EMBL/GenBank/DDBJ databases">
        <title>Draft Genome Sequence of a Novel Marine Bacterium Related to the Verrucomicrobia.</title>
        <authorList>
            <person name="Vosseberg J."/>
            <person name="Martijn J."/>
            <person name="Ettema T.J.G."/>
        </authorList>
    </citation>
    <scope>NUCLEOTIDE SEQUENCE [LARGE SCALE GENOMIC DNA]</scope>
    <source>
        <strain evidence="3">TARA_B100001123</strain>
    </source>
</reference>
<keyword evidence="2" id="KW-0460">Magnesium</keyword>
<dbReference type="Gene3D" id="3.40.1180.10">
    <property type="entry name" value="Decaprenyl diphosphate synthase-like"/>
    <property type="match status" value="1"/>
</dbReference>
<feature type="binding site" evidence="2">
    <location>
        <position position="38"/>
    </location>
    <ligand>
        <name>substrate</name>
    </ligand>
</feature>
<proteinExistence type="inferred from homology"/>
<feature type="binding site" evidence="2">
    <location>
        <position position="70"/>
    </location>
    <ligand>
        <name>substrate</name>
    </ligand>
</feature>
<dbReference type="SUPFAM" id="SSF64005">
    <property type="entry name" value="Undecaprenyl diphosphate synthase"/>
    <property type="match status" value="1"/>
</dbReference>
<dbReference type="HAMAP" id="MF_01139">
    <property type="entry name" value="ISPT"/>
    <property type="match status" value="1"/>
</dbReference>
<dbReference type="InterPro" id="IPR001441">
    <property type="entry name" value="UPP_synth-like"/>
</dbReference>
<evidence type="ECO:0000313" key="4">
    <source>
        <dbReference type="Proteomes" id="UP000247465"/>
    </source>
</evidence>
<feature type="binding site" evidence="2">
    <location>
        <position position="189"/>
    </location>
    <ligand>
        <name>substrate</name>
    </ligand>
</feature>
<accession>A0A2Z4AIB4</accession>
<dbReference type="EMBL" id="CP029803">
    <property type="protein sequence ID" value="AWT61036.1"/>
    <property type="molecule type" value="Genomic_DNA"/>
</dbReference>
<protein>
    <recommendedName>
        <fullName evidence="2">Isoprenyl transferase</fullName>
        <ecNumber evidence="2">2.5.1.-</ecNumber>
    </recommendedName>
</protein>
<dbReference type="PANTHER" id="PTHR10291">
    <property type="entry name" value="DEHYDRODOLICHYL DIPHOSPHATE SYNTHASE FAMILY MEMBER"/>
    <property type="match status" value="1"/>
</dbReference>
<dbReference type="PROSITE" id="PS01066">
    <property type="entry name" value="UPP_SYNTHASE"/>
    <property type="match status" value="1"/>
</dbReference>
<dbReference type="AlphaFoldDB" id="A0A2Z4AIB4"/>
<dbReference type="KEGG" id="mtar:DF168_02262"/>
<sequence length="256" mass="29664">MKKGVESVMENKPNHVGIIMDGNGRWAQKRGLPRNEGHRNGVENLRRILRCAQSLGIHYLTAFAFSAENWARPQKEVGLLLNLLENFLKRHVQELRQHQIRLKVIGRIEDFPANIQKNLRDTVQETSDFSKGTFVLAVNYGSRSEIIDAVKAYIDAAREGREQPKDLNWKRFSSYLYTWDIPDPDLIIRTSGETRLSNFLLLQGAYAEWIFSKKLWPDFSPKDFEEAIKSYKKKERRFGMTGDQVKSSLPELLLNK</sequence>
<dbReference type="GO" id="GO:0045547">
    <property type="term" value="F:ditrans,polycis-polyprenyl diphosphate synthase [(2E,6E)-farnesyl diphosphate specific] activity"/>
    <property type="evidence" value="ECO:0007669"/>
    <property type="project" value="TreeGrafter"/>
</dbReference>
<dbReference type="EC" id="2.5.1.-" evidence="2"/>
<keyword evidence="1 2" id="KW-0808">Transferase</keyword>
<feature type="active site" description="Proton acceptor" evidence="2">
    <location>
        <position position="69"/>
    </location>
</feature>
<dbReference type="PANTHER" id="PTHR10291:SF0">
    <property type="entry name" value="DEHYDRODOLICHYL DIPHOSPHATE SYNTHASE 2"/>
    <property type="match status" value="1"/>
</dbReference>
<dbReference type="NCBIfam" id="TIGR00055">
    <property type="entry name" value="uppS"/>
    <property type="match status" value="1"/>
</dbReference>
<feature type="binding site" evidence="2">
    <location>
        <position position="72"/>
    </location>
    <ligand>
        <name>substrate</name>
    </ligand>
</feature>
<feature type="binding site" evidence="2">
    <location>
        <position position="26"/>
    </location>
    <ligand>
        <name>substrate</name>
    </ligand>
</feature>
<comment type="similarity">
    <text evidence="2">Belongs to the UPP synthase family.</text>
</comment>